<evidence type="ECO:0000259" key="4">
    <source>
        <dbReference type="PROSITE" id="PS50212"/>
    </source>
</evidence>
<sequence>MQAVELLEKPDSSGDLDNLILRLTPPLSSPANHEFTNAFNTTCHRFSVPGDILDRFFGRFSVGSKRKLKTEEAKMMRSRVVNTMFKWLKTNPHLIDETVIAKLRKFVDKKLRTDSFFSSQINTLEDELTNFSQYEFPSNIVRKLPDRFLPFEHHPFSIVLQYDEQLIANQLTLVEFDIYLKIKEMELMNQAWSKEKYFYLSQNVVQLILRANRTSFWVASCILLQPKVKDRTKLIQKFINIAKHLLDLNNYNTLMGIVAGLNTVSISRLKLSFGPVKKNFTEQWDQIMELMNPSNSFKRLRTSLDEAGPQALPYIGMYLSDLTFMEDGNADEITKEDGTKLINFSKHFMIYKAIGSLRAYQLSAKYNLQKVDSVFNILSDLPSLLEEDLYQLSLIREPRDATQ</sequence>
<dbReference type="GO" id="GO:0005886">
    <property type="term" value="C:plasma membrane"/>
    <property type="evidence" value="ECO:0007669"/>
    <property type="project" value="TreeGrafter"/>
</dbReference>
<evidence type="ECO:0008006" key="6">
    <source>
        <dbReference type="Google" id="ProtNLM"/>
    </source>
</evidence>
<protein>
    <recommendedName>
        <fullName evidence="6">Ras-GEF domain-containing protein</fullName>
    </recommendedName>
</protein>
<dbReference type="CDD" id="cd00155">
    <property type="entry name" value="RasGEF"/>
    <property type="match status" value="1"/>
</dbReference>
<organism evidence="5">
    <name type="scientific">Arcella intermedia</name>
    <dbReference type="NCBI Taxonomy" id="1963864"/>
    <lineage>
        <taxon>Eukaryota</taxon>
        <taxon>Amoebozoa</taxon>
        <taxon>Tubulinea</taxon>
        <taxon>Elardia</taxon>
        <taxon>Arcellinida</taxon>
        <taxon>Sphaerothecina</taxon>
        <taxon>Arcellidae</taxon>
        <taxon>Arcella</taxon>
    </lineage>
</organism>
<dbReference type="PANTHER" id="PTHR23113:SF366">
    <property type="entry name" value="RAS GUANINE NUCLEOTIDE EXCHANGE FACTOR R"/>
    <property type="match status" value="1"/>
</dbReference>
<dbReference type="InterPro" id="IPR008937">
    <property type="entry name" value="Ras-like_GEF"/>
</dbReference>
<dbReference type="GO" id="GO:0005085">
    <property type="term" value="F:guanyl-nucleotide exchange factor activity"/>
    <property type="evidence" value="ECO:0007669"/>
    <property type="project" value="UniProtKB-KW"/>
</dbReference>
<dbReference type="InterPro" id="IPR023578">
    <property type="entry name" value="Ras_GEF_dom_sf"/>
</dbReference>
<proteinExistence type="predicted"/>
<dbReference type="AlphaFoldDB" id="A0A6B2L5N5"/>
<dbReference type="Gene3D" id="1.10.840.10">
    <property type="entry name" value="Ras guanine-nucleotide exchange factors catalytic domain"/>
    <property type="match status" value="1"/>
</dbReference>
<dbReference type="InterPro" id="IPR036964">
    <property type="entry name" value="RASGEF_cat_dom_sf"/>
</dbReference>
<dbReference type="EMBL" id="GIBP01003333">
    <property type="protein sequence ID" value="NDV32302.1"/>
    <property type="molecule type" value="Transcribed_RNA"/>
</dbReference>
<evidence type="ECO:0000313" key="5">
    <source>
        <dbReference type="EMBL" id="NDV32302.1"/>
    </source>
</evidence>
<dbReference type="SUPFAM" id="SSF48366">
    <property type="entry name" value="Ras GEF"/>
    <property type="match status" value="1"/>
</dbReference>
<evidence type="ECO:0000256" key="2">
    <source>
        <dbReference type="PROSITE-ProRule" id="PRU00168"/>
    </source>
</evidence>
<dbReference type="Gene3D" id="1.20.870.10">
    <property type="entry name" value="Son of sevenless (SoS) protein Chain: S domain 1"/>
    <property type="match status" value="1"/>
</dbReference>
<dbReference type="PROSITE" id="PS50212">
    <property type="entry name" value="RASGEF_NTER"/>
    <property type="match status" value="1"/>
</dbReference>
<feature type="domain" description="N-terminal Ras-GEF" evidence="4">
    <location>
        <begin position="7"/>
        <end position="132"/>
    </location>
</feature>
<reference evidence="5" key="1">
    <citation type="journal article" date="2020" name="J. Eukaryot. Microbiol.">
        <title>De novo Sequencing, Assembly and Annotation of the Transcriptome for the Free-Living Testate Amoeba Arcella intermedia.</title>
        <authorList>
            <person name="Ribeiro G.M."/>
            <person name="Porfirio-Sousa A.L."/>
            <person name="Maurer-Alcala X.X."/>
            <person name="Katz L.A."/>
            <person name="Lahr D.J.G."/>
        </authorList>
    </citation>
    <scope>NUCLEOTIDE SEQUENCE</scope>
</reference>
<dbReference type="InterPro" id="IPR001895">
    <property type="entry name" value="RASGEF_cat_dom"/>
</dbReference>
<evidence type="ECO:0000259" key="3">
    <source>
        <dbReference type="PROSITE" id="PS50009"/>
    </source>
</evidence>
<dbReference type="SMART" id="SM00147">
    <property type="entry name" value="RasGEF"/>
    <property type="match status" value="1"/>
</dbReference>
<dbReference type="InterPro" id="IPR000651">
    <property type="entry name" value="Ras-like_Gua-exchang_fac_N"/>
</dbReference>
<dbReference type="GO" id="GO:0007265">
    <property type="term" value="P:Ras protein signal transduction"/>
    <property type="evidence" value="ECO:0007669"/>
    <property type="project" value="TreeGrafter"/>
</dbReference>
<dbReference type="Pfam" id="PF00617">
    <property type="entry name" value="RasGEF"/>
    <property type="match status" value="1"/>
</dbReference>
<dbReference type="PROSITE" id="PS50009">
    <property type="entry name" value="RASGEF_CAT"/>
    <property type="match status" value="1"/>
</dbReference>
<keyword evidence="1 2" id="KW-0344">Guanine-nucleotide releasing factor</keyword>
<accession>A0A6B2L5N5</accession>
<evidence type="ECO:0000256" key="1">
    <source>
        <dbReference type="ARBA" id="ARBA00022658"/>
    </source>
</evidence>
<name>A0A6B2L5N5_9EUKA</name>
<feature type="domain" description="Ras-GEF" evidence="3">
    <location>
        <begin position="163"/>
        <end position="399"/>
    </location>
</feature>
<dbReference type="PANTHER" id="PTHR23113">
    <property type="entry name" value="GUANINE NUCLEOTIDE EXCHANGE FACTOR"/>
    <property type="match status" value="1"/>
</dbReference>